<accession>A0A9X2JK12</accession>
<protein>
    <submittedName>
        <fullName evidence="2">DUF1559 domain-containing protein</fullName>
    </submittedName>
</protein>
<organism evidence="2 3">
    <name type="scientific">Aeoliella straminimaris</name>
    <dbReference type="NCBI Taxonomy" id="2954799"/>
    <lineage>
        <taxon>Bacteria</taxon>
        <taxon>Pseudomonadati</taxon>
        <taxon>Planctomycetota</taxon>
        <taxon>Planctomycetia</taxon>
        <taxon>Pirellulales</taxon>
        <taxon>Lacipirellulaceae</taxon>
        <taxon>Aeoliella</taxon>
    </lineage>
</organism>
<reference evidence="2" key="1">
    <citation type="submission" date="2022-06" db="EMBL/GenBank/DDBJ databases">
        <title>Aeoliella straminimaris, a novel planctomycete from sediments.</title>
        <authorList>
            <person name="Vitorino I.R."/>
            <person name="Lage O.M."/>
        </authorList>
    </citation>
    <scope>NUCLEOTIDE SEQUENCE</scope>
    <source>
        <strain evidence="2">ICT_H6.2</strain>
    </source>
</reference>
<dbReference type="EMBL" id="JAMXLR010000092">
    <property type="protein sequence ID" value="MCO6047458.1"/>
    <property type="molecule type" value="Genomic_DNA"/>
</dbReference>
<comment type="caution">
    <text evidence="2">The sequence shown here is derived from an EMBL/GenBank/DDBJ whole genome shotgun (WGS) entry which is preliminary data.</text>
</comment>
<evidence type="ECO:0000313" key="3">
    <source>
        <dbReference type="Proteomes" id="UP001155241"/>
    </source>
</evidence>
<dbReference type="InterPro" id="IPR012902">
    <property type="entry name" value="N_methyl_site"/>
</dbReference>
<gene>
    <name evidence="2" type="ORF">NG895_26440</name>
</gene>
<proteinExistence type="predicted"/>
<dbReference type="InterPro" id="IPR011453">
    <property type="entry name" value="DUF1559"/>
</dbReference>
<dbReference type="SUPFAM" id="SSF54523">
    <property type="entry name" value="Pili subunits"/>
    <property type="match status" value="1"/>
</dbReference>
<dbReference type="NCBIfam" id="TIGR02532">
    <property type="entry name" value="IV_pilin_GFxxxE"/>
    <property type="match status" value="1"/>
</dbReference>
<evidence type="ECO:0000259" key="1">
    <source>
        <dbReference type="Pfam" id="PF07596"/>
    </source>
</evidence>
<sequence length="346" mass="37558">MSMPDLPHSRMRQSIRPGFTLVELLVVIAIIGILVALLLPAVQAAREAARRSQCSNNLKQMGLGILNYESAMSELPPGSQIKTPDYCGNNGECRGIPMFILIMHYMEEGLVPDILKQRLNAREGNGGAWGLIAAQSGDDAGNTRIETYVCPSTTMWPGILPRRDYAGVVGGLGDPSITQHPRAPEDVRQPTATNFRGRVFTNGPFNMGVIVPLRRVLDGTSSTFAVGESVSATRYGAGDGYGTDEGGPGAWWFGGSCNTNFKSNYSMHSIGRFLLSTYKPINSHLTDPQIKPEQSNDVCFSSDHPGGAQFVFLDGHVAFIQESIDYNVYQYLSSYAGAELINSEEL</sequence>
<dbReference type="Proteomes" id="UP001155241">
    <property type="component" value="Unassembled WGS sequence"/>
</dbReference>
<dbReference type="Gene3D" id="3.30.700.10">
    <property type="entry name" value="Glycoprotein, Type 4 Pilin"/>
    <property type="match status" value="1"/>
</dbReference>
<evidence type="ECO:0000313" key="2">
    <source>
        <dbReference type="EMBL" id="MCO6047458.1"/>
    </source>
</evidence>
<keyword evidence="3" id="KW-1185">Reference proteome</keyword>
<feature type="domain" description="DUF1559" evidence="1">
    <location>
        <begin position="43"/>
        <end position="325"/>
    </location>
</feature>
<dbReference type="Pfam" id="PF07596">
    <property type="entry name" value="SBP_bac_10"/>
    <property type="match status" value="1"/>
</dbReference>
<dbReference type="AlphaFoldDB" id="A0A9X2JK12"/>
<dbReference type="InterPro" id="IPR027558">
    <property type="entry name" value="Pre_pil_HX9DG_C"/>
</dbReference>
<dbReference type="PANTHER" id="PTHR30093:SF2">
    <property type="entry name" value="TYPE II SECRETION SYSTEM PROTEIN H"/>
    <property type="match status" value="1"/>
</dbReference>
<dbReference type="NCBIfam" id="TIGR04294">
    <property type="entry name" value="pre_pil_HX9DG"/>
    <property type="match status" value="1"/>
</dbReference>
<name>A0A9X2JK12_9BACT</name>
<dbReference type="Pfam" id="PF07963">
    <property type="entry name" value="N_methyl"/>
    <property type="match status" value="1"/>
</dbReference>
<dbReference type="InterPro" id="IPR045584">
    <property type="entry name" value="Pilin-like"/>
</dbReference>
<dbReference type="PANTHER" id="PTHR30093">
    <property type="entry name" value="GENERAL SECRETION PATHWAY PROTEIN G"/>
    <property type="match status" value="1"/>
</dbReference>